<sequence length="72" mass="8210">MSKIFKMPENVIIPKARVEKAGEEVMSVAFDLGLETGERPIAMVFENHNGKTYIRKLIKDDEALELYKLLAE</sequence>
<name>A0A8S5R640_9VIRU</name>
<reference evidence="1" key="1">
    <citation type="journal article" date="2021" name="Proc. Natl. Acad. Sci. U.S.A.">
        <title>A Catalog of Tens of Thousands of Viruses from Human Metagenomes Reveals Hidden Associations with Chronic Diseases.</title>
        <authorList>
            <person name="Tisza M.J."/>
            <person name="Buck C.B."/>
        </authorList>
    </citation>
    <scope>NUCLEOTIDE SEQUENCE</scope>
    <source>
        <strain evidence="1">CtCsQ3</strain>
    </source>
</reference>
<dbReference type="EMBL" id="BK015823">
    <property type="protein sequence ID" value="DAE26856.1"/>
    <property type="molecule type" value="Genomic_DNA"/>
</dbReference>
<proteinExistence type="predicted"/>
<accession>A0A8S5R640</accession>
<organism evidence="1">
    <name type="scientific">virus sp. ctCsQ3</name>
    <dbReference type="NCBI Taxonomy" id="2826794"/>
    <lineage>
        <taxon>Viruses</taxon>
    </lineage>
</organism>
<protein>
    <submittedName>
        <fullName evidence="1">Uncharacterized protein</fullName>
    </submittedName>
</protein>
<evidence type="ECO:0000313" key="1">
    <source>
        <dbReference type="EMBL" id="DAE26856.1"/>
    </source>
</evidence>